<dbReference type="GO" id="GO:0006826">
    <property type="term" value="P:iron ion transport"/>
    <property type="evidence" value="ECO:0007669"/>
    <property type="project" value="UniProtKB-KW"/>
</dbReference>
<proteinExistence type="predicted"/>
<dbReference type="PANTHER" id="PTHR42771">
    <property type="entry name" value="IRON(3+)-HYDROXAMATE IMPORT ATP-BINDING PROTEIN FHUC"/>
    <property type="match status" value="1"/>
</dbReference>
<dbReference type="RefSeq" id="WP_106140950.1">
    <property type="nucleotide sequence ID" value="NZ_PVTE01000047.1"/>
</dbReference>
<dbReference type="Pfam" id="PF00005">
    <property type="entry name" value="ABC_tran"/>
    <property type="match status" value="1"/>
</dbReference>
<dbReference type="Proteomes" id="UP000238375">
    <property type="component" value="Unassembled WGS sequence"/>
</dbReference>
<evidence type="ECO:0000256" key="5">
    <source>
        <dbReference type="ARBA" id="ARBA00022741"/>
    </source>
</evidence>
<evidence type="ECO:0000256" key="1">
    <source>
        <dbReference type="ARBA" id="ARBA00004202"/>
    </source>
</evidence>
<sequence length="338" mass="37026">MNTPLLTTHDLSIGYPTQQRTVAQGLTLSLAAGQLVCLLGPNGAGKSTLMRTLAGLQTPLAGTVKLAGQPLTDISTLDLARRMSLVLAERVDMGTMRVGELVALGRAPHTGRFGRLTAIDQARIEQALTLTNTHRLADRRLHQLSDGERQTVMLARALAQDTDLILLDEPTAHLDLPNRVEMMRLLRQLTRQTGKAILLSTHELDLALQAADTLWLFDALGQLAVGAPEDLVLTGAFDAAFDKAGFYFDRSTGTFTMQPDENGPSVRLSGNESLLFWTRRALRREGFAIQDTADRTVEAFFQQGQAHWQYTYAGQTYTVTSVSDLLGALRDDLSEVRK</sequence>
<dbReference type="InterPro" id="IPR003593">
    <property type="entry name" value="AAA+_ATPase"/>
</dbReference>
<evidence type="ECO:0000256" key="9">
    <source>
        <dbReference type="ARBA" id="ARBA00023136"/>
    </source>
</evidence>
<dbReference type="GO" id="GO:0016887">
    <property type="term" value="F:ATP hydrolysis activity"/>
    <property type="evidence" value="ECO:0007669"/>
    <property type="project" value="InterPro"/>
</dbReference>
<dbReference type="InterPro" id="IPR003439">
    <property type="entry name" value="ABC_transporter-like_ATP-bd"/>
</dbReference>
<keyword evidence="8" id="KW-0406">Ion transport</keyword>
<dbReference type="AlphaFoldDB" id="A0A2T0RLM2"/>
<keyword evidence="5" id="KW-0547">Nucleotide-binding</keyword>
<dbReference type="PROSITE" id="PS50893">
    <property type="entry name" value="ABC_TRANSPORTER_2"/>
    <property type="match status" value="1"/>
</dbReference>
<dbReference type="OrthoDB" id="9787851at2"/>
<evidence type="ECO:0000256" key="7">
    <source>
        <dbReference type="ARBA" id="ARBA00023004"/>
    </source>
</evidence>
<evidence type="ECO:0000256" key="3">
    <source>
        <dbReference type="ARBA" id="ARBA00022475"/>
    </source>
</evidence>
<evidence type="ECO:0000256" key="2">
    <source>
        <dbReference type="ARBA" id="ARBA00022448"/>
    </source>
</evidence>
<keyword evidence="2" id="KW-0813">Transport</keyword>
<keyword evidence="9" id="KW-0472">Membrane</keyword>
<keyword evidence="4" id="KW-0410">Iron transport</keyword>
<reference evidence="11 12" key="1">
    <citation type="submission" date="2018-03" db="EMBL/GenBank/DDBJ databases">
        <title>Genomic Encyclopedia of Archaeal and Bacterial Type Strains, Phase II (KMG-II): from individual species to whole genera.</title>
        <authorList>
            <person name="Goeker M."/>
        </authorList>
    </citation>
    <scope>NUCLEOTIDE SEQUENCE [LARGE SCALE GENOMIC DNA]</scope>
    <source>
        <strain evidence="11 12">DSM 28354</strain>
    </source>
</reference>
<accession>A0A2T0RLM2</accession>
<evidence type="ECO:0000256" key="4">
    <source>
        <dbReference type="ARBA" id="ARBA00022496"/>
    </source>
</evidence>
<comment type="caution">
    <text evidence="11">The sequence shown here is derived from an EMBL/GenBank/DDBJ whole genome shotgun (WGS) entry which is preliminary data.</text>
</comment>
<dbReference type="SMART" id="SM00382">
    <property type="entry name" value="AAA"/>
    <property type="match status" value="1"/>
</dbReference>
<dbReference type="Gene3D" id="3.40.50.300">
    <property type="entry name" value="P-loop containing nucleotide triphosphate hydrolases"/>
    <property type="match status" value="1"/>
</dbReference>
<dbReference type="SUPFAM" id="SSF52540">
    <property type="entry name" value="P-loop containing nucleoside triphosphate hydrolases"/>
    <property type="match status" value="1"/>
</dbReference>
<feature type="domain" description="ABC transporter" evidence="10">
    <location>
        <begin position="6"/>
        <end position="244"/>
    </location>
</feature>
<name>A0A2T0RLM2_9BACT</name>
<keyword evidence="3" id="KW-1003">Cell membrane</keyword>
<evidence type="ECO:0000256" key="6">
    <source>
        <dbReference type="ARBA" id="ARBA00022840"/>
    </source>
</evidence>
<dbReference type="CDD" id="cd03214">
    <property type="entry name" value="ABC_Iron-Siderophores_B12_Hemin"/>
    <property type="match status" value="1"/>
</dbReference>
<dbReference type="GO" id="GO:0005524">
    <property type="term" value="F:ATP binding"/>
    <property type="evidence" value="ECO:0007669"/>
    <property type="project" value="UniProtKB-KW"/>
</dbReference>
<evidence type="ECO:0000259" key="10">
    <source>
        <dbReference type="PROSITE" id="PS50893"/>
    </source>
</evidence>
<keyword evidence="12" id="KW-1185">Reference proteome</keyword>
<evidence type="ECO:0000256" key="8">
    <source>
        <dbReference type="ARBA" id="ARBA00023065"/>
    </source>
</evidence>
<dbReference type="GO" id="GO:0005886">
    <property type="term" value="C:plasma membrane"/>
    <property type="evidence" value="ECO:0007669"/>
    <property type="project" value="UniProtKB-SubCell"/>
</dbReference>
<evidence type="ECO:0000313" key="11">
    <source>
        <dbReference type="EMBL" id="PRY22068.1"/>
    </source>
</evidence>
<keyword evidence="6 11" id="KW-0067">ATP-binding</keyword>
<dbReference type="EMBL" id="PVTE01000047">
    <property type="protein sequence ID" value="PRY22068.1"/>
    <property type="molecule type" value="Genomic_DNA"/>
</dbReference>
<keyword evidence="7" id="KW-0408">Iron</keyword>
<dbReference type="InterPro" id="IPR051535">
    <property type="entry name" value="Siderophore_ABC-ATPase"/>
</dbReference>
<gene>
    <name evidence="11" type="ORF">CLV58_14716</name>
</gene>
<evidence type="ECO:0000313" key="12">
    <source>
        <dbReference type="Proteomes" id="UP000238375"/>
    </source>
</evidence>
<comment type="subcellular location">
    <subcellularLocation>
        <location evidence="1">Cell membrane</location>
        <topology evidence="1">Peripheral membrane protein</topology>
    </subcellularLocation>
</comment>
<organism evidence="11 12">
    <name type="scientific">Spirosoma oryzae</name>
    <dbReference type="NCBI Taxonomy" id="1469603"/>
    <lineage>
        <taxon>Bacteria</taxon>
        <taxon>Pseudomonadati</taxon>
        <taxon>Bacteroidota</taxon>
        <taxon>Cytophagia</taxon>
        <taxon>Cytophagales</taxon>
        <taxon>Cytophagaceae</taxon>
        <taxon>Spirosoma</taxon>
    </lineage>
</organism>
<dbReference type="InterPro" id="IPR027417">
    <property type="entry name" value="P-loop_NTPase"/>
</dbReference>
<protein>
    <submittedName>
        <fullName evidence="11">Iron complex transport system ATP-binding protein</fullName>
    </submittedName>
</protein>
<dbReference type="PANTHER" id="PTHR42771:SF2">
    <property type="entry name" value="IRON(3+)-HYDROXAMATE IMPORT ATP-BINDING PROTEIN FHUC"/>
    <property type="match status" value="1"/>
</dbReference>